<dbReference type="Pfam" id="PF00667">
    <property type="entry name" value="FAD_binding_1"/>
    <property type="match status" value="1"/>
</dbReference>
<name>A0ABV0RNN4_9TELE</name>
<dbReference type="Gene3D" id="2.40.30.10">
    <property type="entry name" value="Translation factors"/>
    <property type="match status" value="1"/>
</dbReference>
<dbReference type="InterPro" id="IPR003097">
    <property type="entry name" value="CysJ-like_FAD-binding"/>
</dbReference>
<evidence type="ECO:0000259" key="2">
    <source>
        <dbReference type="Pfam" id="PF00667"/>
    </source>
</evidence>
<evidence type="ECO:0000313" key="4">
    <source>
        <dbReference type="Proteomes" id="UP001434883"/>
    </source>
</evidence>
<sequence>MNKVFTGEIGRLKSFEVQKPPFDSKNPFLAPVTVNRKLNKAGDRHLMHLQLDITGSKIRYESGDHVAVFPTNDCELVNRLGEVLGMDLDVVISLNNLDGISLPTQRTLATESHPFNTIMKSFTDLL</sequence>
<comment type="caution">
    <text evidence="3">The sequence shown here is derived from an EMBL/GenBank/DDBJ whole genome shotgun (WGS) entry which is preliminary data.</text>
</comment>
<gene>
    <name evidence="3" type="ORF">XENOCAPTIV_028053</name>
</gene>
<keyword evidence="4" id="KW-1185">Reference proteome</keyword>
<dbReference type="PANTHER" id="PTHR19384">
    <property type="entry name" value="NITRIC OXIDE SYNTHASE-RELATED"/>
    <property type="match status" value="1"/>
</dbReference>
<dbReference type="SUPFAM" id="SSF63380">
    <property type="entry name" value="Riboflavin synthase domain-like"/>
    <property type="match status" value="1"/>
</dbReference>
<dbReference type="PANTHER" id="PTHR19384:SF17">
    <property type="entry name" value="NADPH--CYTOCHROME P450 REDUCTASE"/>
    <property type="match status" value="1"/>
</dbReference>
<keyword evidence="1" id="KW-0285">Flavoprotein</keyword>
<evidence type="ECO:0000313" key="3">
    <source>
        <dbReference type="EMBL" id="MEQ2209292.1"/>
    </source>
</evidence>
<proteinExistence type="predicted"/>
<feature type="domain" description="Sulfite reductase [NADPH] flavoprotein alpha-component-like FAD-binding" evidence="2">
    <location>
        <begin position="20"/>
        <end position="110"/>
    </location>
</feature>
<evidence type="ECO:0000256" key="1">
    <source>
        <dbReference type="ARBA" id="ARBA00022630"/>
    </source>
</evidence>
<reference evidence="3 4" key="1">
    <citation type="submission" date="2021-06" db="EMBL/GenBank/DDBJ databases">
        <authorList>
            <person name="Palmer J.M."/>
        </authorList>
    </citation>
    <scope>NUCLEOTIDE SEQUENCE [LARGE SCALE GENOMIC DNA]</scope>
    <source>
        <strain evidence="3 4">XC_2019</strain>
        <tissue evidence="3">Muscle</tissue>
    </source>
</reference>
<dbReference type="InterPro" id="IPR017938">
    <property type="entry name" value="Riboflavin_synthase-like_b-brl"/>
</dbReference>
<dbReference type="EMBL" id="JAHRIN010051163">
    <property type="protein sequence ID" value="MEQ2209292.1"/>
    <property type="molecule type" value="Genomic_DNA"/>
</dbReference>
<protein>
    <recommendedName>
        <fullName evidence="2">Sulfite reductase [NADPH] flavoprotein alpha-component-like FAD-binding domain-containing protein</fullName>
    </recommendedName>
</protein>
<accession>A0ABV0RNN4</accession>
<dbReference type="Proteomes" id="UP001434883">
    <property type="component" value="Unassembled WGS sequence"/>
</dbReference>
<organism evidence="3 4">
    <name type="scientific">Xenoophorus captivus</name>
    <dbReference type="NCBI Taxonomy" id="1517983"/>
    <lineage>
        <taxon>Eukaryota</taxon>
        <taxon>Metazoa</taxon>
        <taxon>Chordata</taxon>
        <taxon>Craniata</taxon>
        <taxon>Vertebrata</taxon>
        <taxon>Euteleostomi</taxon>
        <taxon>Actinopterygii</taxon>
        <taxon>Neopterygii</taxon>
        <taxon>Teleostei</taxon>
        <taxon>Neoteleostei</taxon>
        <taxon>Acanthomorphata</taxon>
        <taxon>Ovalentaria</taxon>
        <taxon>Atherinomorphae</taxon>
        <taxon>Cyprinodontiformes</taxon>
        <taxon>Goodeidae</taxon>
        <taxon>Xenoophorus</taxon>
    </lineage>
</organism>